<comment type="caution">
    <text evidence="7">The sequence shown here is derived from an EMBL/GenBank/DDBJ whole genome shotgun (WGS) entry which is preliminary data.</text>
</comment>
<keyword evidence="3" id="KW-0238">DNA-binding</keyword>
<dbReference type="InterPro" id="IPR036086">
    <property type="entry name" value="ParB/Sulfiredoxin_sf"/>
</dbReference>
<dbReference type="Pfam" id="PF17762">
    <property type="entry name" value="HTH_ParB"/>
    <property type="match status" value="1"/>
</dbReference>
<dbReference type="GO" id="GO:0005694">
    <property type="term" value="C:chromosome"/>
    <property type="evidence" value="ECO:0007669"/>
    <property type="project" value="TreeGrafter"/>
</dbReference>
<evidence type="ECO:0000259" key="6">
    <source>
        <dbReference type="SMART" id="SM00470"/>
    </source>
</evidence>
<dbReference type="Gene3D" id="1.10.10.2830">
    <property type="match status" value="1"/>
</dbReference>
<dbReference type="InterPro" id="IPR057240">
    <property type="entry name" value="ParB_dimer_C"/>
</dbReference>
<dbReference type="GO" id="GO:0007059">
    <property type="term" value="P:chromosome segregation"/>
    <property type="evidence" value="ECO:0007669"/>
    <property type="project" value="UniProtKB-KW"/>
</dbReference>
<keyword evidence="8" id="KW-1185">Reference proteome</keyword>
<dbReference type="Gene3D" id="3.90.1530.30">
    <property type="match status" value="1"/>
</dbReference>
<dbReference type="PANTHER" id="PTHR33375:SF1">
    <property type="entry name" value="CHROMOSOME-PARTITIONING PROTEIN PARB-RELATED"/>
    <property type="match status" value="1"/>
</dbReference>
<dbReference type="PANTHER" id="PTHR33375">
    <property type="entry name" value="CHROMOSOME-PARTITIONING PROTEIN PARB-RELATED"/>
    <property type="match status" value="1"/>
</dbReference>
<dbReference type="EMBL" id="BMZH01000002">
    <property type="protein sequence ID" value="GHA86658.1"/>
    <property type="molecule type" value="Genomic_DNA"/>
</dbReference>
<dbReference type="AlphaFoldDB" id="A0A8J3G1B2"/>
<comment type="similarity">
    <text evidence="1">Belongs to the ParB family.</text>
</comment>
<evidence type="ECO:0000313" key="7">
    <source>
        <dbReference type="EMBL" id="GHA86658.1"/>
    </source>
</evidence>
<protein>
    <submittedName>
        <fullName evidence="7">Chromosome partitioning protein ParB</fullName>
    </submittedName>
</protein>
<organism evidence="7 8">
    <name type="scientific">Algimonas arctica</name>
    <dbReference type="NCBI Taxonomy" id="1479486"/>
    <lineage>
        <taxon>Bacteria</taxon>
        <taxon>Pseudomonadati</taxon>
        <taxon>Pseudomonadota</taxon>
        <taxon>Alphaproteobacteria</taxon>
        <taxon>Maricaulales</taxon>
        <taxon>Robiginitomaculaceae</taxon>
        <taxon>Algimonas</taxon>
    </lineage>
</organism>
<dbReference type="SUPFAM" id="SSF110849">
    <property type="entry name" value="ParB/Sulfiredoxin"/>
    <property type="match status" value="1"/>
</dbReference>
<dbReference type="SUPFAM" id="SSF109709">
    <property type="entry name" value="KorB DNA-binding domain-like"/>
    <property type="match status" value="1"/>
</dbReference>
<sequence>MSGRKKGLGRGLSALMNDAGLNDADSPIKTDGTISDAKTSLETKSAVPDSVSNLVDAPKDPDSPRQQPSVQNVAISRLMRNSAQPRKVFERDKLDDLIASIQQTGVLQPILVRKIDSQSAQDGADFQIVAGERRWRAAIKAGLTSIPIIIRDLSDRDVLEIGVIENVQRADLNPLEEALAYERLIKEFGRTQADIATSIGKSRVHVANTVRLTGLTERGRELLMGGKITAGHARALLVATDPDALAEAIIKNDWTVRQAESWVRDDKSARNPNAHKPGKPADIKALEQRIRDTIGYAADIRHGARGGEIRLKYKDLDHMEALLARMGLLSS</sequence>
<dbReference type="InterPro" id="IPR041468">
    <property type="entry name" value="HTH_ParB/Spo0J"/>
</dbReference>
<evidence type="ECO:0000256" key="4">
    <source>
        <dbReference type="ARBA" id="ARBA00025472"/>
    </source>
</evidence>
<dbReference type="InterPro" id="IPR003115">
    <property type="entry name" value="ParB_N"/>
</dbReference>
<comment type="function">
    <text evidence="4">Involved in chromosome partition. Localize to both poles of the predivisional cell following completion of DNA replication. Binds to the DNA origin of replication.</text>
</comment>
<feature type="domain" description="ParB-like N-terminal" evidence="6">
    <location>
        <begin position="71"/>
        <end position="167"/>
    </location>
</feature>
<dbReference type="GO" id="GO:0003677">
    <property type="term" value="F:DNA binding"/>
    <property type="evidence" value="ECO:0007669"/>
    <property type="project" value="UniProtKB-KW"/>
</dbReference>
<reference evidence="7" key="1">
    <citation type="journal article" date="2014" name="Int. J. Syst. Evol. Microbiol.">
        <title>Complete genome sequence of Corynebacterium casei LMG S-19264T (=DSM 44701T), isolated from a smear-ripened cheese.</title>
        <authorList>
            <consortium name="US DOE Joint Genome Institute (JGI-PGF)"/>
            <person name="Walter F."/>
            <person name="Albersmeier A."/>
            <person name="Kalinowski J."/>
            <person name="Ruckert C."/>
        </authorList>
    </citation>
    <scope>NUCLEOTIDE SEQUENCE</scope>
    <source>
        <strain evidence="7">KCTC 32513</strain>
    </source>
</reference>
<dbReference type="InterPro" id="IPR050336">
    <property type="entry name" value="Chromosome_partition/occlusion"/>
</dbReference>
<feature type="region of interest" description="Disordered" evidence="5">
    <location>
        <begin position="16"/>
        <end position="70"/>
    </location>
</feature>
<dbReference type="Pfam" id="PF02195">
    <property type="entry name" value="ParB_N"/>
    <property type="match status" value="1"/>
</dbReference>
<dbReference type="InterPro" id="IPR004437">
    <property type="entry name" value="ParB/RepB/Spo0J"/>
</dbReference>
<name>A0A8J3G1B2_9PROT</name>
<proteinExistence type="inferred from homology"/>
<evidence type="ECO:0000256" key="5">
    <source>
        <dbReference type="SAM" id="MobiDB-lite"/>
    </source>
</evidence>
<feature type="compositionally biased region" description="Polar residues" evidence="5">
    <location>
        <begin position="32"/>
        <end position="43"/>
    </location>
</feature>
<keyword evidence="2" id="KW-0159">Chromosome partition</keyword>
<dbReference type="FunFam" id="1.10.10.2830:FF:000001">
    <property type="entry name" value="Chromosome partitioning protein ParB"/>
    <property type="match status" value="1"/>
</dbReference>
<reference evidence="7" key="2">
    <citation type="submission" date="2020-09" db="EMBL/GenBank/DDBJ databases">
        <authorList>
            <person name="Sun Q."/>
            <person name="Kim S."/>
        </authorList>
    </citation>
    <scope>NUCLEOTIDE SEQUENCE</scope>
    <source>
        <strain evidence="7">KCTC 32513</strain>
    </source>
</reference>
<dbReference type="SMART" id="SM00470">
    <property type="entry name" value="ParB"/>
    <property type="match status" value="1"/>
</dbReference>
<dbReference type="FunFam" id="3.90.1530.30:FF:000001">
    <property type="entry name" value="Chromosome partitioning protein ParB"/>
    <property type="match status" value="1"/>
</dbReference>
<dbReference type="NCBIfam" id="TIGR00180">
    <property type="entry name" value="parB_part"/>
    <property type="match status" value="1"/>
</dbReference>
<dbReference type="Pfam" id="PF23552">
    <property type="entry name" value="ParB_C"/>
    <property type="match status" value="1"/>
</dbReference>
<accession>A0A8J3G1B2</accession>
<dbReference type="RefSeq" id="WP_189495521.1">
    <property type="nucleotide sequence ID" value="NZ_BMZH01000002.1"/>
</dbReference>
<dbReference type="CDD" id="cd16393">
    <property type="entry name" value="SPO0J_N"/>
    <property type="match status" value="1"/>
</dbReference>
<gene>
    <name evidence="7" type="primary">parB</name>
    <name evidence="7" type="ORF">GCM10009069_07340</name>
</gene>
<evidence type="ECO:0000256" key="1">
    <source>
        <dbReference type="ARBA" id="ARBA00006295"/>
    </source>
</evidence>
<evidence type="ECO:0000256" key="2">
    <source>
        <dbReference type="ARBA" id="ARBA00022829"/>
    </source>
</evidence>
<dbReference type="Proteomes" id="UP000634004">
    <property type="component" value="Unassembled WGS sequence"/>
</dbReference>
<evidence type="ECO:0000313" key="8">
    <source>
        <dbReference type="Proteomes" id="UP000634004"/>
    </source>
</evidence>
<evidence type="ECO:0000256" key="3">
    <source>
        <dbReference type="ARBA" id="ARBA00023125"/>
    </source>
</evidence>